<reference evidence="1 3" key="1">
    <citation type="journal article" date="2016" name="Front. Microbiol.">
        <title>High-Level Heat Resistance of Spores of Bacillus amyloliquefaciens and Bacillus licheniformis Results from the Presence of a spoVA Operon in a Tn1546 Transposon.</title>
        <authorList>
            <person name="Berendsen E.M."/>
            <person name="Koning R.A."/>
            <person name="Boekhorst J."/>
            <person name="de Jong A."/>
            <person name="Kuipers O.P."/>
            <person name="Wells-Bennik M.H."/>
        </authorList>
    </citation>
    <scope>NUCLEOTIDE SEQUENCE [LARGE SCALE GENOMIC DNA]</scope>
    <source>
        <strain evidence="1 3">B4121</strain>
    </source>
</reference>
<evidence type="ECO:0000313" key="4">
    <source>
        <dbReference type="Proteomes" id="UP000429980"/>
    </source>
</evidence>
<reference evidence="2 4" key="2">
    <citation type="submission" date="2019-06" db="EMBL/GenBank/DDBJ databases">
        <title>Genome sequence analysis of &gt;100 Bacillus licheniformis strains suggests intrinsic resistance to this species.</title>
        <authorList>
            <person name="Wels M."/>
            <person name="Siezen R.J."/>
            <person name="Johansen E."/>
            <person name="Stuer-Lauridsen B."/>
            <person name="Bjerre K."/>
            <person name="Nielsen B.K.K."/>
        </authorList>
    </citation>
    <scope>NUCLEOTIDE SEQUENCE [LARGE SCALE GENOMIC DNA]</scope>
    <source>
        <strain evidence="2 4">BAC-15381</strain>
    </source>
</reference>
<evidence type="ECO:0000313" key="3">
    <source>
        <dbReference type="Proteomes" id="UP000185604"/>
    </source>
</evidence>
<organism evidence="1 3">
    <name type="scientific">Bacillus paralicheniformis</name>
    <dbReference type="NCBI Taxonomy" id="1648923"/>
    <lineage>
        <taxon>Bacteria</taxon>
        <taxon>Bacillati</taxon>
        <taxon>Bacillota</taxon>
        <taxon>Bacilli</taxon>
        <taxon>Bacillales</taxon>
        <taxon>Bacillaceae</taxon>
        <taxon>Bacillus</taxon>
    </lineage>
</organism>
<gene>
    <name evidence="1" type="ORF">B4121_2689</name>
    <name evidence="2" type="ORF">CHCC15381_0733</name>
</gene>
<protein>
    <submittedName>
        <fullName evidence="1">Uncharacterized protein</fullName>
    </submittedName>
</protein>
<evidence type="ECO:0000313" key="2">
    <source>
        <dbReference type="EMBL" id="TWL38615.1"/>
    </source>
</evidence>
<dbReference type="Proteomes" id="UP000185604">
    <property type="component" value="Unassembled WGS sequence"/>
</dbReference>
<proteinExistence type="predicted"/>
<name>A0A6I7TZA4_9BACI</name>
<dbReference type="EMBL" id="LKPO01000019">
    <property type="protein sequence ID" value="OLF91211.1"/>
    <property type="molecule type" value="Genomic_DNA"/>
</dbReference>
<dbReference type="AlphaFoldDB" id="A0A6I7TZA4"/>
<dbReference type="Proteomes" id="UP000429980">
    <property type="component" value="Unassembled WGS sequence"/>
</dbReference>
<evidence type="ECO:0000313" key="1">
    <source>
        <dbReference type="EMBL" id="OLF91211.1"/>
    </source>
</evidence>
<accession>A0A6I7TZA4</accession>
<sequence length="37" mass="4455">MPLRKRTINNMNKIKIIISFSNSLLYKYIQTSCRNHD</sequence>
<keyword evidence="4" id="KW-1185">Reference proteome</keyword>
<dbReference type="EMBL" id="NILF01000036">
    <property type="protein sequence ID" value="TWL38615.1"/>
    <property type="molecule type" value="Genomic_DNA"/>
</dbReference>
<comment type="caution">
    <text evidence="1">The sequence shown here is derived from an EMBL/GenBank/DDBJ whole genome shotgun (WGS) entry which is preliminary data.</text>
</comment>